<accession>A0A8K0J2B9</accession>
<feature type="region of interest" description="Disordered" evidence="7">
    <location>
        <begin position="13"/>
        <end position="33"/>
    </location>
</feature>
<dbReference type="OrthoDB" id="3598904at2759"/>
<evidence type="ECO:0000256" key="6">
    <source>
        <dbReference type="ARBA" id="ARBA00023242"/>
    </source>
</evidence>
<keyword evidence="6" id="KW-0539">Nucleus</keyword>
<protein>
    <recommendedName>
        <fullName evidence="8">Zn(2)-C6 fungal-type domain-containing protein</fullName>
    </recommendedName>
</protein>
<dbReference type="InterPro" id="IPR052360">
    <property type="entry name" value="Transcr_Regulatory_Proteins"/>
</dbReference>
<evidence type="ECO:0000313" key="10">
    <source>
        <dbReference type="Proteomes" id="UP000811619"/>
    </source>
</evidence>
<reference evidence="9" key="1">
    <citation type="journal article" date="2020" name="bioRxiv">
        <title>Whole genome comparisons of ergot fungi reveals the divergence and evolution of species within the genus Claviceps are the result of varying mechanisms driving genome evolution and host range expansion.</title>
        <authorList>
            <person name="Wyka S.A."/>
            <person name="Mondo S.J."/>
            <person name="Liu M."/>
            <person name="Dettman J."/>
            <person name="Nalam V."/>
            <person name="Broders K.D."/>
        </authorList>
    </citation>
    <scope>NUCLEOTIDE SEQUENCE</scope>
    <source>
        <strain evidence="9">CCC 489</strain>
    </source>
</reference>
<evidence type="ECO:0000256" key="1">
    <source>
        <dbReference type="ARBA" id="ARBA00022723"/>
    </source>
</evidence>
<keyword evidence="4" id="KW-0238">DNA-binding</keyword>
<keyword evidence="5" id="KW-0804">Transcription</keyword>
<sequence>MEIQFFVSLDSANRSNSSDLSTKNLAGLPSPRKRHVKCDETRPACLNCLKWRGYCEAYADAAPDQSSNSSPPTSRTAGAHRDAHAHAQLIHTKKARLLIAEPDVNSVRFSSSEQRAYFDEWIGLSIAFLGGGFNQTRLWAVTMPQVTMEETTLRYGAMAVGALRKAYEAGDPSTALGTDNRHYLNGVMYYCKALRLQSKAKPTRGELRTALLSSLLFICFEAQRGNMPAALKHISHGFSMLNELAVCTDLAPGLVSIAQAPPALVREILACYKPLELQSRSFLGSYKAFLHPPMPDRSNQGMPPGPSTQAAAAQVSASPSSQPITPRQSPTRTVEAAAATGSLRDTGLLSPQSLSSDLATPPPQSLPLPPTAPHRFTSIAPFTKHSPYFRPCQADITTLDVLPPTLRSLEEAEGYWVLVQKLMVSHLPMLTMVTSQLGLSRVSDEAELERKLSSVKRNPAIDKLMAETRHWLFRWADAFEPVYESACRDAVANPQAYLRAVNLRIEYLILDIYTTIPRFSDLATAKRLTPQYRQVNRLAETLLRSLPNCGFSMDSGWTWPLFISSFSCRDPHVRRDAIRILEQYPIRNVLRDSHVFRAIALRNEEVEGQVLGGAGGEHEQWLQLRRRELVFADLGTSIIFRSAQRHARTGRWELVEEIAGVAVLPDGRLDWRRQPISENASILSGVC</sequence>
<feature type="region of interest" description="Disordered" evidence="7">
    <location>
        <begin position="61"/>
        <end position="85"/>
    </location>
</feature>
<evidence type="ECO:0000256" key="3">
    <source>
        <dbReference type="ARBA" id="ARBA00023015"/>
    </source>
</evidence>
<dbReference type="GO" id="GO:0003677">
    <property type="term" value="F:DNA binding"/>
    <property type="evidence" value="ECO:0007669"/>
    <property type="project" value="UniProtKB-KW"/>
</dbReference>
<keyword evidence="10" id="KW-1185">Reference proteome</keyword>
<proteinExistence type="predicted"/>
<dbReference type="EMBL" id="SRPY01000763">
    <property type="protein sequence ID" value="KAG5918108.1"/>
    <property type="molecule type" value="Genomic_DNA"/>
</dbReference>
<evidence type="ECO:0000313" key="9">
    <source>
        <dbReference type="EMBL" id="KAG5918108.1"/>
    </source>
</evidence>
<organism evidence="9 10">
    <name type="scientific">Claviceps africana</name>
    <dbReference type="NCBI Taxonomy" id="83212"/>
    <lineage>
        <taxon>Eukaryota</taxon>
        <taxon>Fungi</taxon>
        <taxon>Dikarya</taxon>
        <taxon>Ascomycota</taxon>
        <taxon>Pezizomycotina</taxon>
        <taxon>Sordariomycetes</taxon>
        <taxon>Hypocreomycetidae</taxon>
        <taxon>Hypocreales</taxon>
        <taxon>Clavicipitaceae</taxon>
        <taxon>Claviceps</taxon>
    </lineage>
</organism>
<dbReference type="PANTHER" id="PTHR36206:SF4">
    <property type="entry name" value="HYPOTHETICAL CONSERVED PROTEIN (EUROFUNG)-RELATED"/>
    <property type="match status" value="1"/>
</dbReference>
<dbReference type="InterPro" id="IPR036864">
    <property type="entry name" value="Zn2-C6_fun-type_DNA-bd_sf"/>
</dbReference>
<dbReference type="PANTHER" id="PTHR36206">
    <property type="entry name" value="ASPERCRYPTIN BIOSYNTHESIS CLUSTER-SPECIFIC TRANSCRIPTION REGULATOR ATNN-RELATED"/>
    <property type="match status" value="1"/>
</dbReference>
<feature type="compositionally biased region" description="Polar residues" evidence="7">
    <location>
        <begin position="13"/>
        <end position="24"/>
    </location>
</feature>
<dbReference type="AlphaFoldDB" id="A0A8K0J2B9"/>
<dbReference type="InterPro" id="IPR001138">
    <property type="entry name" value="Zn2Cys6_DnaBD"/>
</dbReference>
<feature type="domain" description="Zn(2)-C6 fungal-type" evidence="8">
    <location>
        <begin position="32"/>
        <end position="61"/>
    </location>
</feature>
<feature type="compositionally biased region" description="Pro residues" evidence="7">
    <location>
        <begin position="360"/>
        <end position="372"/>
    </location>
</feature>
<evidence type="ECO:0000256" key="4">
    <source>
        <dbReference type="ARBA" id="ARBA00023125"/>
    </source>
</evidence>
<keyword evidence="2" id="KW-0862">Zinc</keyword>
<feature type="compositionally biased region" description="Polar residues" evidence="7">
    <location>
        <begin position="64"/>
        <end position="76"/>
    </location>
</feature>
<feature type="compositionally biased region" description="Low complexity" evidence="7">
    <location>
        <begin position="307"/>
        <end position="323"/>
    </location>
</feature>
<keyword evidence="3" id="KW-0805">Transcription regulation</keyword>
<dbReference type="Proteomes" id="UP000811619">
    <property type="component" value="Unassembled WGS sequence"/>
</dbReference>
<name>A0A8K0J2B9_9HYPO</name>
<dbReference type="SUPFAM" id="SSF57701">
    <property type="entry name" value="Zn2/Cys6 DNA-binding domain"/>
    <property type="match status" value="1"/>
</dbReference>
<dbReference type="Gene3D" id="4.10.240.10">
    <property type="entry name" value="Zn(2)-C6 fungal-type DNA-binding domain"/>
    <property type="match status" value="1"/>
</dbReference>
<keyword evidence="1" id="KW-0479">Metal-binding</keyword>
<evidence type="ECO:0000256" key="5">
    <source>
        <dbReference type="ARBA" id="ARBA00023163"/>
    </source>
</evidence>
<feature type="region of interest" description="Disordered" evidence="7">
    <location>
        <begin position="293"/>
        <end position="374"/>
    </location>
</feature>
<evidence type="ECO:0000259" key="8">
    <source>
        <dbReference type="Pfam" id="PF00172"/>
    </source>
</evidence>
<dbReference type="GO" id="GO:0000981">
    <property type="term" value="F:DNA-binding transcription factor activity, RNA polymerase II-specific"/>
    <property type="evidence" value="ECO:0007669"/>
    <property type="project" value="InterPro"/>
</dbReference>
<evidence type="ECO:0000256" key="2">
    <source>
        <dbReference type="ARBA" id="ARBA00022833"/>
    </source>
</evidence>
<comment type="caution">
    <text evidence="9">The sequence shown here is derived from an EMBL/GenBank/DDBJ whole genome shotgun (WGS) entry which is preliminary data.</text>
</comment>
<evidence type="ECO:0000256" key="7">
    <source>
        <dbReference type="SAM" id="MobiDB-lite"/>
    </source>
</evidence>
<dbReference type="GO" id="GO:0008270">
    <property type="term" value="F:zinc ion binding"/>
    <property type="evidence" value="ECO:0007669"/>
    <property type="project" value="InterPro"/>
</dbReference>
<dbReference type="CDD" id="cd00067">
    <property type="entry name" value="GAL4"/>
    <property type="match status" value="1"/>
</dbReference>
<dbReference type="Pfam" id="PF00172">
    <property type="entry name" value="Zn_clus"/>
    <property type="match status" value="1"/>
</dbReference>
<gene>
    <name evidence="9" type="ORF">E4U42_006992</name>
</gene>